<feature type="transmembrane region" description="Helical" evidence="2">
    <location>
        <begin position="233"/>
        <end position="252"/>
    </location>
</feature>
<reference evidence="4 5" key="1">
    <citation type="submission" date="2018-06" db="EMBL/GenBank/DDBJ databases">
        <authorList>
            <consortium name="Pathogen Informatics"/>
            <person name="Doyle S."/>
        </authorList>
    </citation>
    <scope>NUCLEOTIDE SEQUENCE [LARGE SCALE GENOMIC DNA]</scope>
    <source>
        <strain evidence="4 5">NCTC11807</strain>
    </source>
</reference>
<dbReference type="AlphaFoldDB" id="A0A380GXT8"/>
<dbReference type="RefSeq" id="WP_232619697.1">
    <property type="nucleotide sequence ID" value="NZ_CP066042.1"/>
</dbReference>
<feature type="region of interest" description="Disordered" evidence="1">
    <location>
        <begin position="39"/>
        <end position="78"/>
    </location>
</feature>
<feature type="transmembrane region" description="Helical" evidence="2">
    <location>
        <begin position="193"/>
        <end position="213"/>
    </location>
</feature>
<feature type="transmembrane region" description="Helical" evidence="2">
    <location>
        <begin position="258"/>
        <end position="279"/>
    </location>
</feature>
<name>A0A380GXT8_9STAP</name>
<feature type="transmembrane region" description="Helical" evidence="2">
    <location>
        <begin position="159"/>
        <end position="181"/>
    </location>
</feature>
<keyword evidence="4" id="KW-0012">Acyltransferase</keyword>
<evidence type="ECO:0000256" key="2">
    <source>
        <dbReference type="SAM" id="Phobius"/>
    </source>
</evidence>
<keyword evidence="2" id="KW-0812">Transmembrane</keyword>
<feature type="domain" description="Zinc-ribbon" evidence="3">
    <location>
        <begin position="2"/>
        <end position="24"/>
    </location>
</feature>
<evidence type="ECO:0000256" key="1">
    <source>
        <dbReference type="SAM" id="MobiDB-lite"/>
    </source>
</evidence>
<keyword evidence="5" id="KW-1185">Reference proteome</keyword>
<keyword evidence="4" id="KW-0808">Transferase</keyword>
<keyword evidence="2" id="KW-1133">Transmembrane helix</keyword>
<evidence type="ECO:0000313" key="4">
    <source>
        <dbReference type="EMBL" id="SUM68174.1"/>
    </source>
</evidence>
<feature type="compositionally biased region" description="Polar residues" evidence="1">
    <location>
        <begin position="46"/>
        <end position="69"/>
    </location>
</feature>
<feature type="compositionally biased region" description="Low complexity" evidence="1">
    <location>
        <begin position="116"/>
        <end position="125"/>
    </location>
</feature>
<dbReference type="GeneID" id="63935070"/>
<evidence type="ECO:0000313" key="5">
    <source>
        <dbReference type="Proteomes" id="UP000255425"/>
    </source>
</evidence>
<dbReference type="Proteomes" id="UP000255425">
    <property type="component" value="Unassembled WGS sequence"/>
</dbReference>
<evidence type="ECO:0000259" key="3">
    <source>
        <dbReference type="Pfam" id="PF13240"/>
    </source>
</evidence>
<sequence>MHCLNCGNPVEEDDLFCGECGYKLRRRFQSVNVAEREISQAKSHEASNNGSQSTQVDENKNVVSQQSDSTMKHSKDENAKHNEQFQNEALQQHTSNHQQRPQFSQSSTYQKHQHSDYQQQGQFSQQTKAVTEESKGFFKSAFVSSDYVIKSSQSFSFKLIISLLIIGFIMLGILLASIIPVEISYIGTSKSSVIISIIVGIILFLAIIIGATYAMTRLVVRQPITFKKVLSDFVLINSVSVAILVLSIILMLANAYRFGASVTLLSLLLFIISGIYMMAKYSKNNDTRISSFYGVIIYIIIQSNF</sequence>
<dbReference type="InterPro" id="IPR026870">
    <property type="entry name" value="Zinc_ribbon_dom"/>
</dbReference>
<organism evidence="4 5">
    <name type="scientific">Staphylococcus saccharolyticus</name>
    <dbReference type="NCBI Taxonomy" id="33028"/>
    <lineage>
        <taxon>Bacteria</taxon>
        <taxon>Bacillati</taxon>
        <taxon>Bacillota</taxon>
        <taxon>Bacilli</taxon>
        <taxon>Bacillales</taxon>
        <taxon>Staphylococcaceae</taxon>
        <taxon>Staphylococcus</taxon>
    </lineage>
</organism>
<accession>A0A380GXT8</accession>
<proteinExistence type="predicted"/>
<protein>
    <submittedName>
        <fullName evidence="4">Acyl-CoA cholesterol acyltransferase</fullName>
    </submittedName>
</protein>
<feature type="region of interest" description="Disordered" evidence="1">
    <location>
        <begin position="91"/>
        <end position="125"/>
    </location>
</feature>
<dbReference type="Pfam" id="PF13240">
    <property type="entry name" value="Zn_Ribbon_1"/>
    <property type="match status" value="1"/>
</dbReference>
<dbReference type="GO" id="GO:0016746">
    <property type="term" value="F:acyltransferase activity"/>
    <property type="evidence" value="ECO:0007669"/>
    <property type="project" value="UniProtKB-KW"/>
</dbReference>
<keyword evidence="2" id="KW-0472">Membrane</keyword>
<feature type="compositionally biased region" description="Polar residues" evidence="1">
    <location>
        <begin position="91"/>
        <end position="108"/>
    </location>
</feature>
<gene>
    <name evidence="4" type="ORF">NCTC11807_00448</name>
</gene>
<dbReference type="EMBL" id="UHDZ01000001">
    <property type="protein sequence ID" value="SUM68174.1"/>
    <property type="molecule type" value="Genomic_DNA"/>
</dbReference>